<gene>
    <name evidence="3" type="ORF">BJY01DRAFT_258888</name>
</gene>
<dbReference type="Proteomes" id="UP001610446">
    <property type="component" value="Unassembled WGS sequence"/>
</dbReference>
<evidence type="ECO:0008006" key="5">
    <source>
        <dbReference type="Google" id="ProtNLM"/>
    </source>
</evidence>
<feature type="region of interest" description="Disordered" evidence="2">
    <location>
        <begin position="85"/>
        <end position="105"/>
    </location>
</feature>
<organism evidence="3 4">
    <name type="scientific">Aspergillus pseudoustus</name>
    <dbReference type="NCBI Taxonomy" id="1810923"/>
    <lineage>
        <taxon>Eukaryota</taxon>
        <taxon>Fungi</taxon>
        <taxon>Dikarya</taxon>
        <taxon>Ascomycota</taxon>
        <taxon>Pezizomycotina</taxon>
        <taxon>Eurotiomycetes</taxon>
        <taxon>Eurotiomycetidae</taxon>
        <taxon>Eurotiales</taxon>
        <taxon>Aspergillaceae</taxon>
        <taxon>Aspergillus</taxon>
        <taxon>Aspergillus subgen. Nidulantes</taxon>
    </lineage>
</organism>
<feature type="compositionally biased region" description="Polar residues" evidence="2">
    <location>
        <begin position="1145"/>
        <end position="1163"/>
    </location>
</feature>
<feature type="region of interest" description="Disordered" evidence="2">
    <location>
        <begin position="130"/>
        <end position="167"/>
    </location>
</feature>
<comment type="caution">
    <text evidence="3">The sequence shown here is derived from an EMBL/GenBank/DDBJ whole genome shotgun (WGS) entry which is preliminary data.</text>
</comment>
<reference evidence="3 4" key="1">
    <citation type="submission" date="2024-07" db="EMBL/GenBank/DDBJ databases">
        <title>Section-level genome sequencing and comparative genomics of Aspergillus sections Usti and Cavernicolus.</title>
        <authorList>
            <consortium name="Lawrence Berkeley National Laboratory"/>
            <person name="Nybo J.L."/>
            <person name="Vesth T.C."/>
            <person name="Theobald S."/>
            <person name="Frisvad J.C."/>
            <person name="Larsen T.O."/>
            <person name="Kjaerboelling I."/>
            <person name="Rothschild-Mancinelli K."/>
            <person name="Lyhne E.K."/>
            <person name="Kogle M.E."/>
            <person name="Barry K."/>
            <person name="Clum A."/>
            <person name="Na H."/>
            <person name="Ledsgaard L."/>
            <person name="Lin J."/>
            <person name="Lipzen A."/>
            <person name="Kuo A."/>
            <person name="Riley R."/>
            <person name="Mondo S."/>
            <person name="Labutti K."/>
            <person name="Haridas S."/>
            <person name="Pangalinan J."/>
            <person name="Salamov A.A."/>
            <person name="Simmons B.A."/>
            <person name="Magnuson J.K."/>
            <person name="Chen J."/>
            <person name="Drula E."/>
            <person name="Henrissat B."/>
            <person name="Wiebenga A."/>
            <person name="Lubbers R.J."/>
            <person name="Gomes A.C."/>
            <person name="Makela M.R."/>
            <person name="Stajich J."/>
            <person name="Grigoriev I.V."/>
            <person name="Mortensen U.H."/>
            <person name="De Vries R.P."/>
            <person name="Baker S.E."/>
            <person name="Andersen M.R."/>
        </authorList>
    </citation>
    <scope>NUCLEOTIDE SEQUENCE [LARGE SCALE GENOMIC DNA]</scope>
    <source>
        <strain evidence="3 4">CBS 123904</strain>
    </source>
</reference>
<feature type="coiled-coil region" evidence="1">
    <location>
        <begin position="513"/>
        <end position="580"/>
    </location>
</feature>
<feature type="compositionally biased region" description="Polar residues" evidence="2">
    <location>
        <begin position="1110"/>
        <end position="1131"/>
    </location>
</feature>
<feature type="coiled-coil region" evidence="1">
    <location>
        <begin position="653"/>
        <end position="786"/>
    </location>
</feature>
<feature type="coiled-coil region" evidence="1">
    <location>
        <begin position="277"/>
        <end position="332"/>
    </location>
</feature>
<feature type="compositionally biased region" description="Polar residues" evidence="2">
    <location>
        <begin position="1087"/>
        <end position="1101"/>
    </location>
</feature>
<sequence>MTPVPELDPNEYDLNEELLLLQIMEATNDVASPNLDAVLDNGAGFDWQQGQRPQSPLLMERPQCAGIDAIAFSFAKPAQNSRAFSLQASKTTASAPAPHETSNPNEQAIVNFPVSKQRTRVQLGEDLTLEANGLPEPRSPHNQWKVVKRRPSDKRRADKRLSRVPSENRNLQVPEEALFQQLISRLRAREESEAVASHIQKEMETKMAILQDENKALHEELQKLSSKLRQRTNEAKTYKSQTDSWRSRLTKIKSFLNELGADYQNLRGEAIHFKAVRKSLDKERKEISDTLEDVKARQAQISQFSRDRRGCLLKSETLIATLRQELKHADERVRYSRNQLAEEKKRSHLLELYIQTCSRAQDKKLELVKSAQVEMTKKLEVTLRAAANQSELSQIISDDFGQNIKELVALVRSTAEGISNDKMNVQHYGEIISAFESRIDSTARQLTQEIEKNSGLTGKNMEDLGAQLQLFRASVSEGSALLTELSASGNRCINLEMKLNDTIPTLENFGLGLDGLRQKEASLEQQMERLDRSLSEAKLPEQFGQNYIHLSEKLSLENAIQQLSSKLKSTEEKLEAQRVDSFEKHHKLLKITAQAHQMELNAAKFESQAIGLREKLQVTEARAREDQDKEINRSRDQCKADFDHQLHALMMNKAAAEVATERVKEQLAQAQRRLGEVEDIAKEQRKDLESLLMERQKRIRDLEKSRDECTSNLARQEAELAKLRDQETILTSQQISLQLQLGEANTRSDGLEKKRTRAKAETQHSLQALQDSLSLIRTELAKKEDERQILATELVKAKITRDDLDASMANVNAENHVLYGKVQGLEAEIKEVRETLFRLDIAQLEQPLPEALAQLAVTIQSMDARKSEPVKQDTSKAPMHTSFRADQGTQTLNESIDMDLPGTKPIMPLESHRDLSPSDQAGLIVPFSSIAQDIEIVDCLTTDNEPFNISSMLQQTPERASSIEDFTVPARPEKSHPFADIEAKSTIQESQGCRSAGIEGAIAECMSDPINKETAVEQVPTQVKEARVGRKVSLEKGKLSAEDNHIQIPDSQMNGTRPGLVVLSLNGSHSTRSNRWTYSKRQRELLNEQQTTISSGAASSQTEDRAGCTETGTNKKARISSTPSNPVTQARKSSELYPRRKSPTRLASGSSRTRSSEAVSTQKGLGRTTRNSARRTRAEKYNARFSQGT</sequence>
<keyword evidence="1" id="KW-0175">Coiled coil</keyword>
<proteinExistence type="predicted"/>
<accession>A0ABR4KN60</accession>
<evidence type="ECO:0000313" key="3">
    <source>
        <dbReference type="EMBL" id="KAL2853487.1"/>
    </source>
</evidence>
<evidence type="ECO:0000256" key="1">
    <source>
        <dbReference type="SAM" id="Coils"/>
    </source>
</evidence>
<protein>
    <recommendedName>
        <fullName evidence="5">Rootletin</fullName>
    </recommendedName>
</protein>
<feature type="region of interest" description="Disordered" evidence="2">
    <location>
        <begin position="1043"/>
        <end position="1189"/>
    </location>
</feature>
<keyword evidence="4" id="KW-1185">Reference proteome</keyword>
<dbReference type="EMBL" id="JBFXLU010000019">
    <property type="protein sequence ID" value="KAL2853487.1"/>
    <property type="molecule type" value="Genomic_DNA"/>
</dbReference>
<evidence type="ECO:0000313" key="4">
    <source>
        <dbReference type="Proteomes" id="UP001610446"/>
    </source>
</evidence>
<feature type="coiled-coil region" evidence="1">
    <location>
        <begin position="200"/>
        <end position="241"/>
    </location>
</feature>
<evidence type="ECO:0000256" key="2">
    <source>
        <dbReference type="SAM" id="MobiDB-lite"/>
    </source>
</evidence>
<name>A0ABR4KN60_9EURO</name>
<feature type="compositionally biased region" description="Polar residues" evidence="2">
    <location>
        <begin position="1065"/>
        <end position="1079"/>
    </location>
</feature>